<organism evidence="3 4">
    <name type="scientific">Gloeophyllum trabeum (strain ATCC 11539 / FP-39264 / Madison 617)</name>
    <name type="common">Brown rot fungus</name>
    <dbReference type="NCBI Taxonomy" id="670483"/>
    <lineage>
        <taxon>Eukaryota</taxon>
        <taxon>Fungi</taxon>
        <taxon>Dikarya</taxon>
        <taxon>Basidiomycota</taxon>
        <taxon>Agaricomycotina</taxon>
        <taxon>Agaricomycetes</taxon>
        <taxon>Gloeophyllales</taxon>
        <taxon>Gloeophyllaceae</taxon>
        <taxon>Gloeophyllum</taxon>
    </lineage>
</organism>
<dbReference type="HOGENOM" id="CLU_012434_0_0_1"/>
<feature type="compositionally biased region" description="Basic and acidic residues" evidence="2">
    <location>
        <begin position="428"/>
        <end position="447"/>
    </location>
</feature>
<dbReference type="KEGG" id="gtr:GLOTRDRAFT_120380"/>
<feature type="region of interest" description="Disordered" evidence="2">
    <location>
        <begin position="283"/>
        <end position="681"/>
    </location>
</feature>
<dbReference type="RefSeq" id="XP_007864161.1">
    <property type="nucleotide sequence ID" value="XM_007865970.1"/>
</dbReference>
<feature type="compositionally biased region" description="Pro residues" evidence="2">
    <location>
        <begin position="448"/>
        <end position="465"/>
    </location>
</feature>
<dbReference type="AlphaFoldDB" id="S7QAT3"/>
<proteinExistence type="predicted"/>
<evidence type="ECO:0000313" key="4">
    <source>
        <dbReference type="Proteomes" id="UP000030669"/>
    </source>
</evidence>
<feature type="compositionally biased region" description="Basic and acidic residues" evidence="2">
    <location>
        <begin position="586"/>
        <end position="600"/>
    </location>
</feature>
<feature type="compositionally biased region" description="Basic and acidic residues" evidence="2">
    <location>
        <begin position="352"/>
        <end position="363"/>
    </location>
</feature>
<evidence type="ECO:0000256" key="1">
    <source>
        <dbReference type="SAM" id="Coils"/>
    </source>
</evidence>
<feature type="compositionally biased region" description="Basic and acidic residues" evidence="2">
    <location>
        <begin position="484"/>
        <end position="514"/>
    </location>
</feature>
<feature type="compositionally biased region" description="Basic and acidic residues" evidence="2">
    <location>
        <begin position="671"/>
        <end position="681"/>
    </location>
</feature>
<feature type="compositionally biased region" description="Basic and acidic residues" evidence="2">
    <location>
        <begin position="545"/>
        <end position="576"/>
    </location>
</feature>
<dbReference type="eggNOG" id="ENOG502SBHF">
    <property type="taxonomic scope" value="Eukaryota"/>
</dbReference>
<sequence>MPLPTDVRLSLQGPSQPNDSGPSKPRKVMIVRMSSETLNSLSPEDLNNPQMTFQFKPGNMGIRVKDSFYSMIPQDAERGTELYLRAPTASKPNTPLRLFGNVIGKFMVERDLAKVAEQLRDKTAAAEKQRSGRQTVVLDSIPDAANGGKRKPAPPARRSGAPSASASGAASPAPRFSQETLEGWRTQMVRCLATEPRQADEVLKLVGGPQAGPPARQALREILVQIADPQKTGTSSRDGPKYELKKKSWLEVRPHDYPGLSSHARQAMLDKARAAFLDLKIPDSDPAWTHIRPRPTGVPHLPEPSISTPPVSTSRAPSGTNTPTQASVQKKPATKKKAEGSGTGTTVKTRMVKVEIQAKDEGSRAPARPPPSTLPPSRKAPSPLPPAKKAPSPLPPPKPAPSPIPRKPSPLPPRKTPGSGFRASETPQEERRRTGPVDARSDRRREPPAPSGPARPAPPIAPPPATVKKEAGSIKRPKTAANADKGKGREVDEGPSRVKRQGEDGAGRARREEPAGNGTLKRKKRPVKEEEEEEEGEYEEYAPEPVERIPKKRKTEEGVRREVDRERERERERDRQSLSAKKAVRREREAGRAQRERDTSPRPVKRVKREEHSPSVSRSDSRSAHPDGLSRQRSRRRSPIYTSSDDEEDSTPSRKRGREASSPPTSIDSHPTPKDRPGMRDRYMDVWIECSMAQNELADTKRKLKRKIDQMDEEGVSTISLSDDELPDLKSLERTKRRVDAAQQELMKILEAYERSKQ</sequence>
<accession>S7QAT3</accession>
<feature type="region of interest" description="Disordered" evidence="2">
    <location>
        <begin position="124"/>
        <end position="176"/>
    </location>
</feature>
<feature type="compositionally biased region" description="Polar residues" evidence="2">
    <location>
        <begin position="12"/>
        <end position="21"/>
    </location>
</feature>
<gene>
    <name evidence="3" type="ORF">GLOTRDRAFT_120380</name>
</gene>
<dbReference type="GeneID" id="19300632"/>
<feature type="compositionally biased region" description="Basic and acidic residues" evidence="2">
    <location>
        <begin position="608"/>
        <end position="630"/>
    </location>
</feature>
<feature type="compositionally biased region" description="Polar residues" evidence="2">
    <location>
        <begin position="305"/>
        <end position="328"/>
    </location>
</feature>
<dbReference type="Proteomes" id="UP000030669">
    <property type="component" value="Unassembled WGS sequence"/>
</dbReference>
<keyword evidence="1" id="KW-0175">Coiled coil</keyword>
<dbReference type="EMBL" id="KB469299">
    <property type="protein sequence ID" value="EPQ56991.1"/>
    <property type="molecule type" value="Genomic_DNA"/>
</dbReference>
<evidence type="ECO:0000313" key="3">
    <source>
        <dbReference type="EMBL" id="EPQ56991.1"/>
    </source>
</evidence>
<keyword evidence="4" id="KW-1185">Reference proteome</keyword>
<name>S7QAT3_GLOTA</name>
<dbReference type="Gene3D" id="1.10.10.2670">
    <property type="entry name" value="E3 ubiquitin-protein ligase"/>
    <property type="match status" value="1"/>
</dbReference>
<evidence type="ECO:0008006" key="5">
    <source>
        <dbReference type="Google" id="ProtNLM"/>
    </source>
</evidence>
<dbReference type="InterPro" id="IPR042065">
    <property type="entry name" value="E3_ELL-like"/>
</dbReference>
<feature type="region of interest" description="Disordered" evidence="2">
    <location>
        <begin position="1"/>
        <end position="26"/>
    </location>
</feature>
<feature type="compositionally biased region" description="Acidic residues" evidence="2">
    <location>
        <begin position="529"/>
        <end position="542"/>
    </location>
</feature>
<dbReference type="OrthoDB" id="2587563at2759"/>
<feature type="compositionally biased region" description="Low complexity" evidence="2">
    <location>
        <begin position="156"/>
        <end position="175"/>
    </location>
</feature>
<protein>
    <recommendedName>
        <fullName evidence="5">RNA polymerase II elongation factor ELL N-terminal domain-containing protein</fullName>
    </recommendedName>
</protein>
<reference evidence="3 4" key="1">
    <citation type="journal article" date="2012" name="Science">
        <title>The Paleozoic origin of enzymatic lignin decomposition reconstructed from 31 fungal genomes.</title>
        <authorList>
            <person name="Floudas D."/>
            <person name="Binder M."/>
            <person name="Riley R."/>
            <person name="Barry K."/>
            <person name="Blanchette R.A."/>
            <person name="Henrissat B."/>
            <person name="Martinez A.T."/>
            <person name="Otillar R."/>
            <person name="Spatafora J.W."/>
            <person name="Yadav J.S."/>
            <person name="Aerts A."/>
            <person name="Benoit I."/>
            <person name="Boyd A."/>
            <person name="Carlson A."/>
            <person name="Copeland A."/>
            <person name="Coutinho P.M."/>
            <person name="de Vries R.P."/>
            <person name="Ferreira P."/>
            <person name="Findley K."/>
            <person name="Foster B."/>
            <person name="Gaskell J."/>
            <person name="Glotzer D."/>
            <person name="Gorecki P."/>
            <person name="Heitman J."/>
            <person name="Hesse C."/>
            <person name="Hori C."/>
            <person name="Igarashi K."/>
            <person name="Jurgens J.A."/>
            <person name="Kallen N."/>
            <person name="Kersten P."/>
            <person name="Kohler A."/>
            <person name="Kuees U."/>
            <person name="Kumar T.K.A."/>
            <person name="Kuo A."/>
            <person name="LaButti K."/>
            <person name="Larrondo L.F."/>
            <person name="Lindquist E."/>
            <person name="Ling A."/>
            <person name="Lombard V."/>
            <person name="Lucas S."/>
            <person name="Lundell T."/>
            <person name="Martin R."/>
            <person name="McLaughlin D.J."/>
            <person name="Morgenstern I."/>
            <person name="Morin E."/>
            <person name="Murat C."/>
            <person name="Nagy L.G."/>
            <person name="Nolan M."/>
            <person name="Ohm R.A."/>
            <person name="Patyshakuliyeva A."/>
            <person name="Rokas A."/>
            <person name="Ruiz-Duenas F.J."/>
            <person name="Sabat G."/>
            <person name="Salamov A."/>
            <person name="Samejima M."/>
            <person name="Schmutz J."/>
            <person name="Slot J.C."/>
            <person name="St John F."/>
            <person name="Stenlid J."/>
            <person name="Sun H."/>
            <person name="Sun S."/>
            <person name="Syed K."/>
            <person name="Tsang A."/>
            <person name="Wiebenga A."/>
            <person name="Young D."/>
            <person name="Pisabarro A."/>
            <person name="Eastwood D.C."/>
            <person name="Martin F."/>
            <person name="Cullen D."/>
            <person name="Grigoriev I.V."/>
            <person name="Hibbett D.S."/>
        </authorList>
    </citation>
    <scope>NUCLEOTIDE SEQUENCE [LARGE SCALE GENOMIC DNA]</scope>
    <source>
        <strain evidence="3 4">ATCC 11539</strain>
    </source>
</reference>
<feature type="compositionally biased region" description="Pro residues" evidence="2">
    <location>
        <begin position="382"/>
        <end position="415"/>
    </location>
</feature>
<evidence type="ECO:0000256" key="2">
    <source>
        <dbReference type="SAM" id="MobiDB-lite"/>
    </source>
</evidence>
<feature type="coiled-coil region" evidence="1">
    <location>
        <begin position="690"/>
        <end position="752"/>
    </location>
</feature>
<dbReference type="OMA" id="WILAKSV"/>